<keyword evidence="3 5" id="KW-1133">Transmembrane helix</keyword>
<gene>
    <name evidence="7" type="primary">LOC107222650</name>
</gene>
<dbReference type="InParanoid" id="A0A6J0BTD7"/>
<dbReference type="GO" id="GO:0016020">
    <property type="term" value="C:membrane"/>
    <property type="evidence" value="ECO:0007669"/>
    <property type="project" value="UniProtKB-SubCell"/>
</dbReference>
<dbReference type="PANTHER" id="PTHR21284:SF11">
    <property type="entry name" value="KUNE-KUNE"/>
    <property type="match status" value="1"/>
</dbReference>
<evidence type="ECO:0000256" key="4">
    <source>
        <dbReference type="ARBA" id="ARBA00023136"/>
    </source>
</evidence>
<dbReference type="Pfam" id="PF13903">
    <property type="entry name" value="Claudin_2"/>
    <property type="match status" value="1"/>
</dbReference>
<evidence type="ECO:0000256" key="2">
    <source>
        <dbReference type="ARBA" id="ARBA00022692"/>
    </source>
</evidence>
<protein>
    <submittedName>
        <fullName evidence="7">Uncharacterized protein LOC107222650</fullName>
    </submittedName>
</protein>
<evidence type="ECO:0000256" key="5">
    <source>
        <dbReference type="SAM" id="Phobius"/>
    </source>
</evidence>
<feature type="transmembrane region" description="Helical" evidence="5">
    <location>
        <begin position="129"/>
        <end position="152"/>
    </location>
</feature>
<dbReference type="GO" id="GO:0019991">
    <property type="term" value="P:septate junction assembly"/>
    <property type="evidence" value="ECO:0007669"/>
    <property type="project" value="TreeGrafter"/>
</dbReference>
<feature type="transmembrane region" description="Helical" evidence="5">
    <location>
        <begin position="9"/>
        <end position="31"/>
    </location>
</feature>
<proteinExistence type="predicted"/>
<keyword evidence="6" id="KW-1185">Reference proteome</keyword>
<evidence type="ECO:0000313" key="6">
    <source>
        <dbReference type="Proteomes" id="UP000829291"/>
    </source>
</evidence>
<accession>A0A6J0BTD7</accession>
<evidence type="ECO:0000256" key="1">
    <source>
        <dbReference type="ARBA" id="ARBA00004141"/>
    </source>
</evidence>
<organism evidence="7">
    <name type="scientific">Neodiprion lecontei</name>
    <name type="common">Redheaded pine sawfly</name>
    <dbReference type="NCBI Taxonomy" id="441921"/>
    <lineage>
        <taxon>Eukaryota</taxon>
        <taxon>Metazoa</taxon>
        <taxon>Ecdysozoa</taxon>
        <taxon>Arthropoda</taxon>
        <taxon>Hexapoda</taxon>
        <taxon>Insecta</taxon>
        <taxon>Pterygota</taxon>
        <taxon>Neoptera</taxon>
        <taxon>Endopterygota</taxon>
        <taxon>Hymenoptera</taxon>
        <taxon>Tenthredinoidea</taxon>
        <taxon>Diprionidae</taxon>
        <taxon>Diprioninae</taxon>
        <taxon>Neodiprion</taxon>
    </lineage>
</organism>
<dbReference type="GO" id="GO:0035151">
    <property type="term" value="P:regulation of tube size, open tracheal system"/>
    <property type="evidence" value="ECO:0007669"/>
    <property type="project" value="TreeGrafter"/>
</dbReference>
<dbReference type="KEGG" id="nlo:107222650"/>
<dbReference type="OrthoDB" id="10062378at2759"/>
<dbReference type="GeneID" id="107222650"/>
<dbReference type="Gene3D" id="1.20.140.150">
    <property type="match status" value="1"/>
</dbReference>
<dbReference type="AlphaFoldDB" id="A0A6J0BTD7"/>
<name>A0A6J0BTD7_NEOLC</name>
<reference evidence="7" key="1">
    <citation type="submission" date="2025-08" db="UniProtKB">
        <authorList>
            <consortium name="RefSeq"/>
        </authorList>
    </citation>
    <scope>IDENTIFICATION</scope>
    <source>
        <tissue evidence="7">Thorax and Abdomen</tissue>
    </source>
</reference>
<keyword evidence="2 5" id="KW-0812">Transmembrane</keyword>
<feature type="transmembrane region" description="Helical" evidence="5">
    <location>
        <begin position="94"/>
        <end position="117"/>
    </location>
</feature>
<sequence length="217" mass="24841">MGKTIIGKCAVLCTAIGFITLLIAFTTPNWIETDGTLERPKLVKIGLWQVCFQGPQDMKHFFESTRSYGCFWVFEDLYYDIFETFNIKMPSSFIAAQFFFTLSMTLLFISGGLATLFTCCSQHHNKYQLLLQATGSILLLAGVCEMIAIKIFVTEDKAYYWLPDWEHNVLSWSFILAAISCVFTTFSGVLFFADARRHRITLIQIIQQRHYTPSTTI</sequence>
<dbReference type="PANTHER" id="PTHR21284">
    <property type="entry name" value="EG:80H7.2 PROTEIN"/>
    <property type="match status" value="1"/>
</dbReference>
<dbReference type="GO" id="GO:0005918">
    <property type="term" value="C:septate junction"/>
    <property type="evidence" value="ECO:0007669"/>
    <property type="project" value="TreeGrafter"/>
</dbReference>
<feature type="transmembrane region" description="Helical" evidence="5">
    <location>
        <begin position="172"/>
        <end position="193"/>
    </location>
</feature>
<comment type="subcellular location">
    <subcellularLocation>
        <location evidence="1">Membrane</location>
        <topology evidence="1">Multi-pass membrane protein</topology>
    </subcellularLocation>
</comment>
<evidence type="ECO:0000256" key="3">
    <source>
        <dbReference type="ARBA" id="ARBA00022989"/>
    </source>
</evidence>
<dbReference type="InterPro" id="IPR004031">
    <property type="entry name" value="PMP22/EMP/MP20/Claudin"/>
</dbReference>
<dbReference type="Proteomes" id="UP000829291">
    <property type="component" value="Chromosome 3"/>
</dbReference>
<dbReference type="RefSeq" id="XP_015517582.2">
    <property type="nucleotide sequence ID" value="XM_015662096.2"/>
</dbReference>
<keyword evidence="4 5" id="KW-0472">Membrane</keyword>
<evidence type="ECO:0000313" key="7">
    <source>
        <dbReference type="RefSeq" id="XP_015517582.2"/>
    </source>
</evidence>